<evidence type="ECO:0000313" key="3">
    <source>
        <dbReference type="EMBL" id="RLN32835.1"/>
    </source>
</evidence>
<dbReference type="EMBL" id="PQIB02000002">
    <property type="protein sequence ID" value="RLN32835.1"/>
    <property type="molecule type" value="Genomic_DNA"/>
</dbReference>
<protein>
    <submittedName>
        <fullName evidence="3">Disease resistance protein RPM1-like</fullName>
    </submittedName>
</protein>
<dbReference type="GO" id="GO:0098542">
    <property type="term" value="P:defense response to other organism"/>
    <property type="evidence" value="ECO:0007669"/>
    <property type="project" value="TreeGrafter"/>
</dbReference>
<feature type="domain" description="Disease resistance protein winged helix" evidence="2">
    <location>
        <begin position="492"/>
        <end position="562"/>
    </location>
</feature>
<reference evidence="4" key="1">
    <citation type="journal article" date="2019" name="Nat. Commun.">
        <title>The genome of broomcorn millet.</title>
        <authorList>
            <person name="Zou C."/>
            <person name="Miki D."/>
            <person name="Li D."/>
            <person name="Tang Q."/>
            <person name="Xiao L."/>
            <person name="Rajput S."/>
            <person name="Deng P."/>
            <person name="Jia W."/>
            <person name="Huang R."/>
            <person name="Zhang M."/>
            <person name="Sun Y."/>
            <person name="Hu J."/>
            <person name="Fu X."/>
            <person name="Schnable P.S."/>
            <person name="Li F."/>
            <person name="Zhang H."/>
            <person name="Feng B."/>
            <person name="Zhu X."/>
            <person name="Liu R."/>
            <person name="Schnable J.C."/>
            <person name="Zhu J.-K."/>
            <person name="Zhang H."/>
        </authorList>
    </citation>
    <scope>NUCLEOTIDE SEQUENCE [LARGE SCALE GENOMIC DNA]</scope>
</reference>
<dbReference type="PANTHER" id="PTHR23155">
    <property type="entry name" value="DISEASE RESISTANCE PROTEIN RP"/>
    <property type="match status" value="1"/>
</dbReference>
<dbReference type="Proteomes" id="UP000275267">
    <property type="component" value="Unassembled WGS sequence"/>
</dbReference>
<evidence type="ECO:0000256" key="1">
    <source>
        <dbReference type="SAM" id="MobiDB-lite"/>
    </source>
</evidence>
<dbReference type="STRING" id="4540.A0A3L6T3N1"/>
<keyword evidence="4" id="KW-1185">Reference proteome</keyword>
<dbReference type="PANTHER" id="PTHR23155:SF1062">
    <property type="entry name" value="OS11G0579400 PROTEIN"/>
    <property type="match status" value="1"/>
</dbReference>
<organism evidence="3 4">
    <name type="scientific">Panicum miliaceum</name>
    <name type="common">Proso millet</name>
    <name type="synonym">Broomcorn millet</name>
    <dbReference type="NCBI Taxonomy" id="4540"/>
    <lineage>
        <taxon>Eukaryota</taxon>
        <taxon>Viridiplantae</taxon>
        <taxon>Streptophyta</taxon>
        <taxon>Embryophyta</taxon>
        <taxon>Tracheophyta</taxon>
        <taxon>Spermatophyta</taxon>
        <taxon>Magnoliopsida</taxon>
        <taxon>Liliopsida</taxon>
        <taxon>Poales</taxon>
        <taxon>Poaceae</taxon>
        <taxon>PACMAD clade</taxon>
        <taxon>Panicoideae</taxon>
        <taxon>Panicodae</taxon>
        <taxon>Paniceae</taxon>
        <taxon>Panicinae</taxon>
        <taxon>Panicum</taxon>
        <taxon>Panicum sect. Panicum</taxon>
    </lineage>
</organism>
<comment type="caution">
    <text evidence="3">The sequence shown here is derived from an EMBL/GenBank/DDBJ whole genome shotgun (WGS) entry which is preliminary data.</text>
</comment>
<proteinExistence type="predicted"/>
<dbReference type="Pfam" id="PF23559">
    <property type="entry name" value="WHD_DRP"/>
    <property type="match status" value="1"/>
</dbReference>
<feature type="compositionally biased region" description="Basic and acidic residues" evidence="1">
    <location>
        <begin position="227"/>
        <end position="237"/>
    </location>
</feature>
<feature type="compositionally biased region" description="Polar residues" evidence="1">
    <location>
        <begin position="207"/>
        <end position="216"/>
    </location>
</feature>
<gene>
    <name evidence="3" type="ORF">C2845_PM03G20770</name>
</gene>
<dbReference type="InterPro" id="IPR036388">
    <property type="entry name" value="WH-like_DNA-bd_sf"/>
</dbReference>
<dbReference type="AlphaFoldDB" id="A0A3L6T3N1"/>
<dbReference type="Gene3D" id="1.20.5.4130">
    <property type="match status" value="1"/>
</dbReference>
<accession>A0A3L6T3N1</accession>
<dbReference type="OrthoDB" id="688479at2759"/>
<feature type="region of interest" description="Disordered" evidence="1">
    <location>
        <begin position="191"/>
        <end position="248"/>
    </location>
</feature>
<sequence length="566" mass="63053">MAEFASGAVSSLLGVIRNEAGLLGGVRNDMQFIKEEMESMSSFLAHLARTEPSGTGGEHHDEQAATADRRRRRRHPRDFLFEPPSLGGYMEGKLVEWIQKSQLELELELRRQLGGGNRSNTSIKIDPTPSIAVMALRSEAAPEALAGEVKALAARHLQCANVILVDNMGRGTLLLPWAILCYILRKLQHAPSTDSESGPDESKSEQKQGSAASERNQGGGSGTAEQNKNEEKVEGLHVQEPPPSSARRRWAKLRAIKDDGDLPFQLEDHTLAAEPLGVLHLALLLLELKSKPATAAATKKTIEKLGELHHRLEEQLKIKGLVDKISNHLNQERTLIILQTGSENIYRWEETRNALSLLGCIIGVVIVTTKETTESVQEYCSPPWKPINYSLLGLYHDIVLDLTSQQKNEASNYDPKILYDILNKCGPHEFCMKMFAHALYTNPSRSHEALCKLDSTLQDSPKSVDSIANKMFMFSYRDLTKEYRSCLLHLAIFPSGCNLRRSTLIGRWVAEGLINKEDWHHSVHWASRCFDVLVNRWLVYPINIGGTGKVKTCEVGSLVHGIITKK</sequence>
<evidence type="ECO:0000259" key="2">
    <source>
        <dbReference type="Pfam" id="PF23559"/>
    </source>
</evidence>
<feature type="region of interest" description="Disordered" evidence="1">
    <location>
        <begin position="50"/>
        <end position="78"/>
    </location>
</feature>
<evidence type="ECO:0000313" key="4">
    <source>
        <dbReference type="Proteomes" id="UP000275267"/>
    </source>
</evidence>
<dbReference type="InterPro" id="IPR058922">
    <property type="entry name" value="WHD_DRP"/>
</dbReference>
<dbReference type="InterPro" id="IPR044974">
    <property type="entry name" value="Disease_R_plants"/>
</dbReference>
<dbReference type="Gene3D" id="1.10.10.10">
    <property type="entry name" value="Winged helix-like DNA-binding domain superfamily/Winged helix DNA-binding domain"/>
    <property type="match status" value="1"/>
</dbReference>
<name>A0A3L6T3N1_PANMI</name>